<evidence type="ECO:0000313" key="2">
    <source>
        <dbReference type="Proteomes" id="UP000612855"/>
    </source>
</evidence>
<dbReference type="RefSeq" id="WP_188475760.1">
    <property type="nucleotide sequence ID" value="NZ_BMFJ01000001.1"/>
</dbReference>
<keyword evidence="2" id="KW-1185">Reference proteome</keyword>
<dbReference type="Proteomes" id="UP000612855">
    <property type="component" value="Unassembled WGS sequence"/>
</dbReference>
<accession>A0A916ZX86</accession>
<name>A0A916ZX86_9RHOB</name>
<reference evidence="2" key="1">
    <citation type="journal article" date="2019" name="Int. J. Syst. Evol. Microbiol.">
        <title>The Global Catalogue of Microorganisms (GCM) 10K type strain sequencing project: providing services to taxonomists for standard genome sequencing and annotation.</title>
        <authorList>
            <consortium name="The Broad Institute Genomics Platform"/>
            <consortium name="The Broad Institute Genome Sequencing Center for Infectious Disease"/>
            <person name="Wu L."/>
            <person name="Ma J."/>
        </authorList>
    </citation>
    <scope>NUCLEOTIDE SEQUENCE [LARGE SCALE GENOMIC DNA]</scope>
    <source>
        <strain evidence="2">CGMCC 1.12664</strain>
    </source>
</reference>
<dbReference type="EMBL" id="BMFJ01000001">
    <property type="protein sequence ID" value="GGE16711.1"/>
    <property type="molecule type" value="Genomic_DNA"/>
</dbReference>
<dbReference type="AlphaFoldDB" id="A0A916ZX86"/>
<comment type="caution">
    <text evidence="1">The sequence shown here is derived from an EMBL/GenBank/DDBJ whole genome shotgun (WGS) entry which is preliminary data.</text>
</comment>
<proteinExistence type="predicted"/>
<gene>
    <name evidence="1" type="ORF">GCM10011360_01850</name>
</gene>
<sequence length="112" mass="12329">MVSQVHALLIPFVLAGCCDNGEGGTGLCHATVEEQRIDGWHVMTSSYGPTGRKMSERLALKTCGLPPNADPSLVKFRDELTYIDTDGTKQQYVIMDIDQHFFKCPEPGKDAQ</sequence>
<organism evidence="1 2">
    <name type="scientific">Primorskyibacter flagellatus</name>
    <dbReference type="NCBI Taxonomy" id="1387277"/>
    <lineage>
        <taxon>Bacteria</taxon>
        <taxon>Pseudomonadati</taxon>
        <taxon>Pseudomonadota</taxon>
        <taxon>Alphaproteobacteria</taxon>
        <taxon>Rhodobacterales</taxon>
        <taxon>Roseobacteraceae</taxon>
        <taxon>Primorskyibacter</taxon>
    </lineage>
</organism>
<evidence type="ECO:0000313" key="1">
    <source>
        <dbReference type="EMBL" id="GGE16711.1"/>
    </source>
</evidence>
<protein>
    <submittedName>
        <fullName evidence="1">Uncharacterized protein</fullName>
    </submittedName>
</protein>